<keyword evidence="2" id="KW-1185">Reference proteome</keyword>
<organism evidence="1 2">
    <name type="scientific">Castilleja foliolosa</name>
    <dbReference type="NCBI Taxonomy" id="1961234"/>
    <lineage>
        <taxon>Eukaryota</taxon>
        <taxon>Viridiplantae</taxon>
        <taxon>Streptophyta</taxon>
        <taxon>Embryophyta</taxon>
        <taxon>Tracheophyta</taxon>
        <taxon>Spermatophyta</taxon>
        <taxon>Magnoliopsida</taxon>
        <taxon>eudicotyledons</taxon>
        <taxon>Gunneridae</taxon>
        <taxon>Pentapetalae</taxon>
        <taxon>asterids</taxon>
        <taxon>lamiids</taxon>
        <taxon>Lamiales</taxon>
        <taxon>Orobanchaceae</taxon>
        <taxon>Pedicularideae</taxon>
        <taxon>Castillejinae</taxon>
        <taxon>Castilleja</taxon>
    </lineage>
</organism>
<dbReference type="Proteomes" id="UP001632038">
    <property type="component" value="Unassembled WGS sequence"/>
</dbReference>
<dbReference type="InterPro" id="IPR036779">
    <property type="entry name" value="LysM_dom_sf"/>
</dbReference>
<proteinExistence type="predicted"/>
<name>A0ABD3DYA4_9LAMI</name>
<sequence>MSKPSQRPWGVRPSEKDCRCAAAILVTLVVVLSISHCWPTLFVAAEAEMPCDEVYIVGEGETLQSIMDKCGDPFIVQNNPLIHDSDELFPGLVIKVVPLSVTDDDDIIDM</sequence>
<gene>
    <name evidence="1" type="ORF">CASFOL_009403</name>
</gene>
<evidence type="ECO:0008006" key="3">
    <source>
        <dbReference type="Google" id="ProtNLM"/>
    </source>
</evidence>
<reference evidence="2" key="1">
    <citation type="journal article" date="2024" name="IScience">
        <title>Strigolactones Initiate the Formation of Haustorium-like Structures in Castilleja.</title>
        <authorList>
            <person name="Buerger M."/>
            <person name="Peterson D."/>
            <person name="Chory J."/>
        </authorList>
    </citation>
    <scope>NUCLEOTIDE SEQUENCE [LARGE SCALE GENOMIC DNA]</scope>
</reference>
<dbReference type="AlphaFoldDB" id="A0ABD3DYA4"/>
<dbReference type="EMBL" id="JAVIJP010000011">
    <property type="protein sequence ID" value="KAL3646859.1"/>
    <property type="molecule type" value="Genomic_DNA"/>
</dbReference>
<comment type="caution">
    <text evidence="1">The sequence shown here is derived from an EMBL/GenBank/DDBJ whole genome shotgun (WGS) entry which is preliminary data.</text>
</comment>
<accession>A0ABD3DYA4</accession>
<dbReference type="PANTHER" id="PTHR33648">
    <property type="entry name" value="EMBRYO SAC 1"/>
    <property type="match status" value="1"/>
</dbReference>
<evidence type="ECO:0000313" key="1">
    <source>
        <dbReference type="EMBL" id="KAL3646859.1"/>
    </source>
</evidence>
<evidence type="ECO:0000313" key="2">
    <source>
        <dbReference type="Proteomes" id="UP001632038"/>
    </source>
</evidence>
<protein>
    <recommendedName>
        <fullName evidence="3">LysM domain-containing protein</fullName>
    </recommendedName>
</protein>
<dbReference type="InterPro" id="IPR018392">
    <property type="entry name" value="LysM"/>
</dbReference>
<dbReference type="CDD" id="cd00118">
    <property type="entry name" value="LysM"/>
    <property type="match status" value="1"/>
</dbReference>
<dbReference type="Gene3D" id="3.10.350.10">
    <property type="entry name" value="LysM domain"/>
    <property type="match status" value="1"/>
</dbReference>
<dbReference type="PANTHER" id="PTHR33648:SF46">
    <property type="entry name" value="LYSM DOMAIN-CONTAINING PROTEIN"/>
    <property type="match status" value="1"/>
</dbReference>